<dbReference type="EMBL" id="JACKTY010000051">
    <property type="protein sequence ID" value="MCV7230565.1"/>
    <property type="molecule type" value="Genomic_DNA"/>
</dbReference>
<dbReference type="Pfam" id="PF13924">
    <property type="entry name" value="Lipocalin_5"/>
    <property type="match status" value="1"/>
</dbReference>
<protein>
    <submittedName>
        <fullName evidence="2">Lipocalin-like domain-containing protein</fullName>
    </submittedName>
</protein>
<dbReference type="InterPro" id="IPR024311">
    <property type="entry name" value="Lipocalin-like"/>
</dbReference>
<evidence type="ECO:0000259" key="1">
    <source>
        <dbReference type="Pfam" id="PF13924"/>
    </source>
</evidence>
<keyword evidence="3" id="KW-1185">Reference proteome</keyword>
<dbReference type="Proteomes" id="UP001526201">
    <property type="component" value="Unassembled WGS sequence"/>
</dbReference>
<gene>
    <name evidence="2" type="ORF">H7J73_31620</name>
</gene>
<evidence type="ECO:0000313" key="2">
    <source>
        <dbReference type="EMBL" id="MCV7230565.1"/>
    </source>
</evidence>
<comment type="caution">
    <text evidence="2">The sequence shown here is derived from an EMBL/GenBank/DDBJ whole genome shotgun (WGS) entry which is preliminary data.</text>
</comment>
<accession>A0ABT3CM52</accession>
<evidence type="ECO:0000313" key="3">
    <source>
        <dbReference type="Proteomes" id="UP001526201"/>
    </source>
</evidence>
<sequence>MSLLRNAILGTWELESFVARDAATGDLRHPLGERPRGLILYTEDGFMSAQLAPQADADTEISAYIAYSGPFHLDEQSSSVRHDMQMATMPELLHQPQIRQVHLEAGLLILSASTTEADRTTVSTLTWRRPSVLKE</sequence>
<organism evidence="2 3">
    <name type="scientific">Mycolicibacterium komossense</name>
    <dbReference type="NCBI Taxonomy" id="1779"/>
    <lineage>
        <taxon>Bacteria</taxon>
        <taxon>Bacillati</taxon>
        <taxon>Actinomycetota</taxon>
        <taxon>Actinomycetes</taxon>
        <taxon>Mycobacteriales</taxon>
        <taxon>Mycobacteriaceae</taxon>
        <taxon>Mycolicibacterium</taxon>
    </lineage>
</organism>
<feature type="domain" description="Lipocalin-like" evidence="1">
    <location>
        <begin position="10"/>
        <end position="129"/>
    </location>
</feature>
<reference evidence="2 3" key="1">
    <citation type="journal article" date="2022" name="BMC Genomics">
        <title>Comparative genome analysis of mycobacteria focusing on tRNA and non-coding RNA.</title>
        <authorList>
            <person name="Behra P.R.K."/>
            <person name="Pettersson B.M.F."/>
            <person name="Ramesh M."/>
            <person name="Das S."/>
            <person name="Dasgupta S."/>
            <person name="Kirsebom L.A."/>
        </authorList>
    </citation>
    <scope>NUCLEOTIDE SEQUENCE [LARGE SCALE GENOMIC DNA]</scope>
    <source>
        <strain evidence="2 3">DSM 44078</strain>
    </source>
</reference>
<proteinExistence type="predicted"/>
<name>A0ABT3CM52_9MYCO</name>